<gene>
    <name evidence="2" type="ORF">H7965_15540</name>
</gene>
<dbReference type="AlphaFoldDB" id="A0A9X0UI40"/>
<proteinExistence type="predicted"/>
<dbReference type="Proteomes" id="UP000600101">
    <property type="component" value="Unassembled WGS sequence"/>
</dbReference>
<dbReference type="GO" id="GO:0016706">
    <property type="term" value="F:2-oxoglutarate-dependent dioxygenase activity"/>
    <property type="evidence" value="ECO:0007669"/>
    <property type="project" value="UniProtKB-ARBA"/>
</dbReference>
<comment type="cofactor">
    <cofactor evidence="1">
        <name>Fe(2+)</name>
        <dbReference type="ChEBI" id="CHEBI:29033"/>
    </cofactor>
</comment>
<dbReference type="Gene3D" id="2.60.120.620">
    <property type="entry name" value="q2cbj1_9rhob like domain"/>
    <property type="match status" value="1"/>
</dbReference>
<dbReference type="SUPFAM" id="SSF51197">
    <property type="entry name" value="Clavaminate synthase-like"/>
    <property type="match status" value="1"/>
</dbReference>
<sequence length="409" mass="45640">MPIRGSIDRIDEQFLEGWAVDDDHPTAKLAFDVLVNDRVIGRFIADSFRQDLKDADIGGGECAFSFAMPPFFGKQDLANLRLRFADSNLFIVLPTPRPAEAAVAPTTSRFGGLWLDRADWMDRLSAKHRAGKLSDAMAVRLFQFARDGYTVFEKAVGTRLIERLKGELDQFWLNPPEGLLIETFEPDGAMRYLPPDARWRHGRTKLLDIFAHSELARQVAAAPPVVEFLSTLFEDAPKAFQSLNFHNGTEAPMHKDTAYVKVDGNPLALAASWTALEDVEAGTGELEYFIGSHRAPDFLFGGISKWMENHAEDNPAFLESLHRDAETYGHNRGKFLARRGDVLVWHADLAHGDAPVTRVDRSRQSLVTHFCPSGLEPFYRRTSQHATLTEHGCSFVSQYSPVGGNGRIG</sequence>
<dbReference type="InterPro" id="IPR008775">
    <property type="entry name" value="Phytyl_CoA_dOase-like"/>
</dbReference>
<evidence type="ECO:0000313" key="2">
    <source>
        <dbReference type="EMBL" id="MBC4016735.1"/>
    </source>
</evidence>
<evidence type="ECO:0000256" key="1">
    <source>
        <dbReference type="ARBA" id="ARBA00001954"/>
    </source>
</evidence>
<dbReference type="PANTHER" id="PTHR20883:SF48">
    <property type="entry name" value="ECTOINE DIOXYGENASE"/>
    <property type="match status" value="1"/>
</dbReference>
<comment type="caution">
    <text evidence="2">The sequence shown here is derived from an EMBL/GenBank/DDBJ whole genome shotgun (WGS) entry which is preliminary data.</text>
</comment>
<keyword evidence="2" id="KW-0560">Oxidoreductase</keyword>
<name>A0A9X0UI40_9PROT</name>
<evidence type="ECO:0000313" key="3">
    <source>
        <dbReference type="Proteomes" id="UP000600101"/>
    </source>
</evidence>
<accession>A0A9X0UI40</accession>
<dbReference type="GO" id="GO:0005506">
    <property type="term" value="F:iron ion binding"/>
    <property type="evidence" value="ECO:0007669"/>
    <property type="project" value="UniProtKB-ARBA"/>
</dbReference>
<dbReference type="RefSeq" id="WP_186771502.1">
    <property type="nucleotide sequence ID" value="NZ_JACOMF010000018.1"/>
</dbReference>
<keyword evidence="3" id="KW-1185">Reference proteome</keyword>
<organism evidence="2 3">
    <name type="scientific">Siccirubricoccus deserti</name>
    <dbReference type="NCBI Taxonomy" id="2013562"/>
    <lineage>
        <taxon>Bacteria</taxon>
        <taxon>Pseudomonadati</taxon>
        <taxon>Pseudomonadota</taxon>
        <taxon>Alphaproteobacteria</taxon>
        <taxon>Acetobacterales</taxon>
        <taxon>Roseomonadaceae</taxon>
        <taxon>Siccirubricoccus</taxon>
    </lineage>
</organism>
<protein>
    <submittedName>
        <fullName evidence="2">Phytanoyl-CoA dioxygenase family protein</fullName>
    </submittedName>
</protein>
<dbReference type="PANTHER" id="PTHR20883">
    <property type="entry name" value="PHYTANOYL-COA DIOXYGENASE DOMAIN CONTAINING 1"/>
    <property type="match status" value="1"/>
</dbReference>
<keyword evidence="2" id="KW-0223">Dioxygenase</keyword>
<dbReference type="EMBL" id="JACOMF010000018">
    <property type="protein sequence ID" value="MBC4016735.1"/>
    <property type="molecule type" value="Genomic_DNA"/>
</dbReference>
<dbReference type="Pfam" id="PF05721">
    <property type="entry name" value="PhyH"/>
    <property type="match status" value="1"/>
</dbReference>
<reference evidence="2" key="1">
    <citation type="submission" date="2020-08" db="EMBL/GenBank/DDBJ databases">
        <authorList>
            <person name="Hu Y."/>
            <person name="Nguyen S.V."/>
            <person name="Li F."/>
            <person name="Fanning S."/>
        </authorList>
    </citation>
    <scope>NUCLEOTIDE SEQUENCE</scope>
    <source>
        <strain evidence="2">SYSU D8009</strain>
    </source>
</reference>